<comment type="caution">
    <text evidence="2">The sequence shown here is derived from an EMBL/GenBank/DDBJ whole genome shotgun (WGS) entry which is preliminary data.</text>
</comment>
<keyword evidence="1" id="KW-0472">Membrane</keyword>
<reference evidence="2 3" key="1">
    <citation type="submission" date="2021-04" db="EMBL/GenBank/DDBJ databases">
        <authorList>
            <person name="Rakotoarivonina H."/>
        </authorList>
    </citation>
    <scope>NUCLEOTIDE SEQUENCE [LARGE SCALE GENOMIC DNA]</scope>
    <source>
        <strain evidence="2 3">XE</strain>
    </source>
</reference>
<keyword evidence="1" id="KW-0812">Transmembrane</keyword>
<sequence length="172" mass="19140">MFLTEALHTLAASYAFYFSTALGLFLSLPIAAARTYQALYQGRLGRPAWISAEVLTESLRVVQYVLFIAHGAHAPLRSLFSGAFWKGVFAGIRQLEAVPFLWDLLGYAVVFGIYNAVLLAILRPANVRKMMVKAGIRRFEVAAVRNAVLLAFKNLFLIPVSVIYLFDILNIL</sequence>
<dbReference type="Proteomes" id="UP000681526">
    <property type="component" value="Unassembled WGS sequence"/>
</dbReference>
<feature type="transmembrane region" description="Helical" evidence="1">
    <location>
        <begin position="100"/>
        <end position="122"/>
    </location>
</feature>
<feature type="transmembrane region" description="Helical" evidence="1">
    <location>
        <begin position="61"/>
        <end position="80"/>
    </location>
</feature>
<organism evidence="2 3">
    <name type="scientific">Thermobacillus xylanilyticus</name>
    <dbReference type="NCBI Taxonomy" id="76633"/>
    <lineage>
        <taxon>Bacteria</taxon>
        <taxon>Bacillati</taxon>
        <taxon>Bacillota</taxon>
        <taxon>Bacilli</taxon>
        <taxon>Bacillales</taxon>
        <taxon>Paenibacillaceae</taxon>
        <taxon>Thermobacillus</taxon>
    </lineage>
</organism>
<keyword evidence="1" id="KW-1133">Transmembrane helix</keyword>
<evidence type="ECO:0000313" key="2">
    <source>
        <dbReference type="EMBL" id="CAG5083044.1"/>
    </source>
</evidence>
<gene>
    <name evidence="2" type="primary">txxe 1379</name>
    <name evidence="2" type="ORF">TXXE_06695</name>
</gene>
<evidence type="ECO:0000313" key="3">
    <source>
        <dbReference type="Proteomes" id="UP000681526"/>
    </source>
</evidence>
<dbReference type="EMBL" id="CAJRAY010000026">
    <property type="protein sequence ID" value="CAG5083044.1"/>
    <property type="molecule type" value="Genomic_DNA"/>
</dbReference>
<keyword evidence="3" id="KW-1185">Reference proteome</keyword>
<dbReference type="RefSeq" id="WP_213483961.1">
    <property type="nucleotide sequence ID" value="NZ_CAJRAY010000026.1"/>
</dbReference>
<feature type="transmembrane region" description="Helical" evidence="1">
    <location>
        <begin position="12"/>
        <end position="33"/>
    </location>
</feature>
<proteinExistence type="predicted"/>
<name>A0ABM8V2I9_THEXY</name>
<protein>
    <submittedName>
        <fullName evidence="2">Uncharacterized protein</fullName>
    </submittedName>
</protein>
<evidence type="ECO:0000256" key="1">
    <source>
        <dbReference type="SAM" id="Phobius"/>
    </source>
</evidence>
<accession>A0ABM8V2I9</accession>
<feature type="transmembrane region" description="Helical" evidence="1">
    <location>
        <begin position="143"/>
        <end position="166"/>
    </location>
</feature>